<dbReference type="Pfam" id="PF13478">
    <property type="entry name" value="XdhC_C"/>
    <property type="match status" value="1"/>
</dbReference>
<dbReference type="AlphaFoldDB" id="A0A075P2I3"/>
<dbReference type="InterPro" id="IPR027051">
    <property type="entry name" value="XdhC_Rossmann_dom"/>
</dbReference>
<dbReference type="InterPro" id="IPR052698">
    <property type="entry name" value="MoCofactor_Util/Proc"/>
</dbReference>
<dbReference type="PANTHER" id="PTHR30388">
    <property type="entry name" value="ALDEHYDE OXIDOREDUCTASE MOLYBDENUM COFACTOR ASSEMBLY PROTEIN"/>
    <property type="match status" value="1"/>
</dbReference>
<evidence type="ECO:0000313" key="3">
    <source>
        <dbReference type="EMBL" id="AIF99195.1"/>
    </source>
</evidence>
<dbReference type="InterPro" id="IPR003777">
    <property type="entry name" value="XdhC_CoxI"/>
</dbReference>
<dbReference type="PANTHER" id="PTHR30388:SF4">
    <property type="entry name" value="MOLYBDENUM COFACTOR INSERTION CHAPERONE PAOD"/>
    <property type="match status" value="1"/>
</dbReference>
<proteinExistence type="predicted"/>
<dbReference type="KEGG" id="aal:EP13_11140"/>
<dbReference type="Proteomes" id="UP000056090">
    <property type="component" value="Chromosome"/>
</dbReference>
<dbReference type="RefSeq" id="WP_044057310.1">
    <property type="nucleotide sequence ID" value="NZ_CBCSKJ010000003.1"/>
</dbReference>
<keyword evidence="4" id="KW-1185">Reference proteome</keyword>
<gene>
    <name evidence="3" type="ORF">EP13_11140</name>
</gene>
<name>A0A075P2I3_9ALTE</name>
<organism evidence="3 4">
    <name type="scientific">Alteromonas australica</name>
    <dbReference type="NCBI Taxonomy" id="589873"/>
    <lineage>
        <taxon>Bacteria</taxon>
        <taxon>Pseudomonadati</taxon>
        <taxon>Pseudomonadota</taxon>
        <taxon>Gammaproteobacteria</taxon>
        <taxon>Alteromonadales</taxon>
        <taxon>Alteromonadaceae</taxon>
        <taxon>Alteromonas/Salinimonas group</taxon>
        <taxon>Alteromonas</taxon>
    </lineage>
</organism>
<feature type="domain" description="XdhC Rossmann" evidence="2">
    <location>
        <begin position="179"/>
        <end position="320"/>
    </location>
</feature>
<evidence type="ECO:0000259" key="2">
    <source>
        <dbReference type="Pfam" id="PF13478"/>
    </source>
</evidence>
<evidence type="ECO:0000259" key="1">
    <source>
        <dbReference type="Pfam" id="PF02625"/>
    </source>
</evidence>
<dbReference type="EMBL" id="CP008849">
    <property type="protein sequence ID" value="AIF99195.1"/>
    <property type="molecule type" value="Genomic_DNA"/>
</dbReference>
<accession>A0A075P2I3</accession>
<dbReference type="Pfam" id="PF02625">
    <property type="entry name" value="XdhC_CoxI"/>
    <property type="match status" value="1"/>
</dbReference>
<dbReference type="Gene3D" id="3.40.50.720">
    <property type="entry name" value="NAD(P)-binding Rossmann-like Domain"/>
    <property type="match status" value="1"/>
</dbReference>
<protein>
    <submittedName>
        <fullName evidence="3">Xanthine dehydrogenase</fullName>
    </submittedName>
</protein>
<evidence type="ECO:0000313" key="4">
    <source>
        <dbReference type="Proteomes" id="UP000056090"/>
    </source>
</evidence>
<reference evidence="3 4" key="1">
    <citation type="submission" date="2014-06" db="EMBL/GenBank/DDBJ databases">
        <title>Genomes of Alteromonas australica, a world apart.</title>
        <authorList>
            <person name="Gonzaga A."/>
            <person name="Lopez-Perez M."/>
            <person name="Rodriguez-Valera F."/>
        </authorList>
    </citation>
    <scope>NUCLEOTIDE SEQUENCE [LARGE SCALE GENOMIC DNA]</scope>
    <source>
        <strain evidence="3 4">H 17</strain>
    </source>
</reference>
<feature type="domain" description="XdhC- CoxI" evidence="1">
    <location>
        <begin position="17"/>
        <end position="76"/>
    </location>
</feature>
<sequence length="333" mass="36661">MSNQTLHLLSQWAPLKDKHQWVLGLIYKTEGSCYRKAGALMLFSDDGHQLGILSGGCLESDIHRKARRVMQDKKVRHTIYDDNDEEDIAFKLGVGCGGVVHLALLPVEAENCYLSLEKAYQTLLNGQHCRWKLNLEDISNSQVSSPSEVQQLNKLAKLDDHVNYAPPYIDIPFTCPPHLLVVGGGFDATFVVKMAHLQGWTVSVWDPRPAQARVEHFSLANYIVSSSEVSAVSEHMSVHNVDAAVLMSHHRNIDAEALKALSAHHLQYIAMLGPKHRKEEILSLAQVEESAFSGVFVSPAGFDIGGELPESIALSVIAQCHSVLAGKESSGKR</sequence>
<dbReference type="eggNOG" id="COG1975">
    <property type="taxonomic scope" value="Bacteria"/>
</dbReference>
<dbReference type="GeneID" id="78255460"/>